<evidence type="ECO:0000313" key="2">
    <source>
        <dbReference type="EMBL" id="KGM89806.1"/>
    </source>
</evidence>
<dbReference type="EMBL" id="AONH01000001">
    <property type="protein sequence ID" value="KGM89806.1"/>
    <property type="molecule type" value="Genomic_DNA"/>
</dbReference>
<evidence type="ECO:0000313" key="3">
    <source>
        <dbReference type="Proteomes" id="UP000030021"/>
    </source>
</evidence>
<keyword evidence="1" id="KW-0732">Signal</keyword>
<reference evidence="2 3" key="1">
    <citation type="submission" date="2013-01" db="EMBL/GenBank/DDBJ databases">
        <authorList>
            <person name="Fiebig A."/>
            <person name="Goeker M."/>
            <person name="Klenk H.-P.P."/>
        </authorList>
    </citation>
    <scope>NUCLEOTIDE SEQUENCE [LARGE SCALE GENOMIC DNA]</scope>
    <source>
        <strain evidence="2 3">DSM 17069</strain>
    </source>
</reference>
<name>A0A0A0HS91_9RHOB</name>
<organism evidence="2 3">
    <name type="scientific">Roseovarius mucosus DSM 17069</name>
    <dbReference type="NCBI Taxonomy" id="1288298"/>
    <lineage>
        <taxon>Bacteria</taxon>
        <taxon>Pseudomonadati</taxon>
        <taxon>Pseudomonadota</taxon>
        <taxon>Alphaproteobacteria</taxon>
        <taxon>Rhodobacterales</taxon>
        <taxon>Roseobacteraceae</taxon>
        <taxon>Roseovarius</taxon>
    </lineage>
</organism>
<feature type="chain" id="PRO_5001963428" description="Translocase" evidence="1">
    <location>
        <begin position="29"/>
        <end position="324"/>
    </location>
</feature>
<proteinExistence type="predicted"/>
<dbReference type="AlphaFoldDB" id="A0A0A0HS91"/>
<protein>
    <recommendedName>
        <fullName evidence="4">Translocase</fullName>
    </recommendedName>
</protein>
<dbReference type="HOGENOM" id="CLU_052957_0_0_5"/>
<comment type="caution">
    <text evidence="2">The sequence shown here is derived from an EMBL/GenBank/DDBJ whole genome shotgun (WGS) entry which is preliminary data.</text>
</comment>
<evidence type="ECO:0008006" key="4">
    <source>
        <dbReference type="Google" id="ProtNLM"/>
    </source>
</evidence>
<accession>A0A0A0HS91</accession>
<gene>
    <name evidence="2" type="ORF">rosmuc_00401</name>
</gene>
<dbReference type="Proteomes" id="UP000030021">
    <property type="component" value="Unassembled WGS sequence"/>
</dbReference>
<evidence type="ECO:0000256" key="1">
    <source>
        <dbReference type="SAM" id="SignalP"/>
    </source>
</evidence>
<sequence>MSKARRYITAGGTLACALGIGYFMQAGAQSPAQSAELVPAQTVEAPVEITQIELTSAEAVPPITAPEPVALPAAPVTLAVAEEAQRTNTLPKEEVAPSFACDYVMQARAQAAAMVEVTLSAPCQPNTGFTLHHNGMMFTAVTDNNGESTLSVPALTESAVFIAAFEDGQGAIATATVDTLALYDRYVVQWRGGTALHVHALEYGADFGGSGHVWAGAGRDMTRALKGEGGFLTSLGEPEMDQALRAEVYTFPTGAASRDGTVLLQVEAEVTDANCSRDFEAQSIATGANGLEVQDIVLAMPDCDGIGDFLVLKNLFNDLKIASN</sequence>
<dbReference type="STRING" id="215743.ROSMUCSMR3_01876"/>
<feature type="signal peptide" evidence="1">
    <location>
        <begin position="1"/>
        <end position="28"/>
    </location>
</feature>
<dbReference type="OrthoDB" id="7956241at2"/>
<dbReference type="PATRIC" id="fig|1288298.3.peg.401"/>
<dbReference type="eggNOG" id="ENOG502ZH0U">
    <property type="taxonomic scope" value="Bacteria"/>
</dbReference>
<dbReference type="RefSeq" id="WP_037276539.1">
    <property type="nucleotide sequence ID" value="NZ_KN293991.1"/>
</dbReference>